<gene>
    <name evidence="1" type="ORF">VPR01S_11_00940</name>
</gene>
<accession>U2ZK06</accession>
<evidence type="ECO:0000313" key="1">
    <source>
        <dbReference type="EMBL" id="GAD68101.1"/>
    </source>
</evidence>
<proteinExistence type="predicted"/>
<protein>
    <submittedName>
        <fullName evidence="1">Uncharacterized protein</fullName>
    </submittedName>
</protein>
<keyword evidence="2" id="KW-1185">Reference proteome</keyword>
<dbReference type="AlphaFoldDB" id="U2ZK06"/>
<reference evidence="1 2" key="1">
    <citation type="submission" date="2013-09" db="EMBL/GenBank/DDBJ databases">
        <title>Whole genome shotgun sequence of Vibrio proteolyticus NBRC 13287.</title>
        <authorList>
            <person name="Isaki S."/>
            <person name="Hosoyama A."/>
            <person name="Numata M."/>
            <person name="Hashimoto M."/>
            <person name="Hosoyama Y."/>
            <person name="Tsuchikane K."/>
            <person name="Noguchi M."/>
            <person name="Hirakata S."/>
            <person name="Ichikawa N."/>
            <person name="Ohji S."/>
            <person name="Yamazoe A."/>
            <person name="Fujita N."/>
        </authorList>
    </citation>
    <scope>NUCLEOTIDE SEQUENCE [LARGE SCALE GENOMIC DNA]</scope>
    <source>
        <strain evidence="1 2">NBRC 13287</strain>
    </source>
</reference>
<dbReference type="Proteomes" id="UP000016570">
    <property type="component" value="Unassembled WGS sequence"/>
</dbReference>
<name>U2ZK06_VIBPR</name>
<evidence type="ECO:0000313" key="2">
    <source>
        <dbReference type="Proteomes" id="UP000016570"/>
    </source>
</evidence>
<dbReference type="STRING" id="1219065.VPR01S_11_00940"/>
<comment type="caution">
    <text evidence="1">The sequence shown here is derived from an EMBL/GenBank/DDBJ whole genome shotgun (WGS) entry which is preliminary data.</text>
</comment>
<sequence>MITSGLHREQTSELTLILRSDNGWIANPGQAALSPISSTLLPMSEIFNIPRLRQIIVETHFSKEIAA</sequence>
<dbReference type="EMBL" id="BATJ01000011">
    <property type="protein sequence ID" value="GAD68101.1"/>
    <property type="molecule type" value="Genomic_DNA"/>
</dbReference>
<organism evidence="1 2">
    <name type="scientific">Vibrio proteolyticus NBRC 13287</name>
    <dbReference type="NCBI Taxonomy" id="1219065"/>
    <lineage>
        <taxon>Bacteria</taxon>
        <taxon>Pseudomonadati</taxon>
        <taxon>Pseudomonadota</taxon>
        <taxon>Gammaproteobacteria</taxon>
        <taxon>Vibrionales</taxon>
        <taxon>Vibrionaceae</taxon>
        <taxon>Vibrio</taxon>
    </lineage>
</organism>